<evidence type="ECO:0000256" key="2">
    <source>
        <dbReference type="HAMAP-Rule" id="MF_02087"/>
    </source>
</evidence>
<keyword evidence="1 2" id="KW-0663">Pyridoxal phosphate</keyword>
<sequence length="246" mass="25971">MADAPQDGTAPLAEGDAERTRRRAELAEALERTRERIAVTGAEPTLVVVTKFFPAADAAALVDLGITDIGENRDQEAAAKVAELEETGHRPARVHFIGQLQSNKAASVARYADVVQSVDRVKIVTALEKGARAAERRLDVLLQVDLAGDDEGRGGVLPDALPALAERVAGSDVLDLRGVMAVAPLGGDPDAAFARLADLHERLLRDHPEATWRSAGMSGDLEAALVHGATHVRVGSAILGARPRAR</sequence>
<evidence type="ECO:0000256" key="3">
    <source>
        <dbReference type="PIRSR" id="PIRSR004848-1"/>
    </source>
</evidence>
<evidence type="ECO:0000256" key="1">
    <source>
        <dbReference type="ARBA" id="ARBA00022898"/>
    </source>
</evidence>
<dbReference type="OrthoDB" id="9804072at2"/>
<evidence type="ECO:0000259" key="6">
    <source>
        <dbReference type="Pfam" id="PF01168"/>
    </source>
</evidence>
<dbReference type="PIRSF" id="PIRSF004848">
    <property type="entry name" value="YBL036c_PLPDEIII"/>
    <property type="match status" value="1"/>
</dbReference>
<comment type="cofactor">
    <cofactor evidence="3">
        <name>pyridoxal 5'-phosphate</name>
        <dbReference type="ChEBI" id="CHEBI:597326"/>
    </cofactor>
</comment>
<comment type="function">
    <text evidence="2">Pyridoxal 5'-phosphate (PLP)-binding protein, which is involved in PLP homeostasis.</text>
</comment>
<dbReference type="InterPro" id="IPR001608">
    <property type="entry name" value="Ala_racemase_N"/>
</dbReference>
<feature type="modified residue" description="N6-(pyridoxal phosphate)lysine" evidence="2 3">
    <location>
        <position position="51"/>
    </location>
</feature>
<evidence type="ECO:0000313" key="8">
    <source>
        <dbReference type="Proteomes" id="UP000004367"/>
    </source>
</evidence>
<comment type="caution">
    <text evidence="7">The sequence shown here is derived from an EMBL/GenBank/DDBJ whole genome shotgun (WGS) entry which is preliminary data.</text>
</comment>
<dbReference type="PANTHER" id="PTHR10146:SF14">
    <property type="entry name" value="PYRIDOXAL PHOSPHATE HOMEOSTASIS PROTEIN"/>
    <property type="match status" value="1"/>
</dbReference>
<dbReference type="PANTHER" id="PTHR10146">
    <property type="entry name" value="PROLINE SYNTHETASE CO-TRANSCRIBED BACTERIAL HOMOLOG PROTEIN"/>
    <property type="match status" value="1"/>
</dbReference>
<dbReference type="NCBIfam" id="TIGR00044">
    <property type="entry name" value="YggS family pyridoxal phosphate-dependent enzyme"/>
    <property type="match status" value="1"/>
</dbReference>
<dbReference type="GO" id="GO:0030170">
    <property type="term" value="F:pyridoxal phosphate binding"/>
    <property type="evidence" value="ECO:0007669"/>
    <property type="project" value="UniProtKB-UniRule"/>
</dbReference>
<dbReference type="Gene3D" id="3.20.20.10">
    <property type="entry name" value="Alanine racemase"/>
    <property type="match status" value="1"/>
</dbReference>
<dbReference type="HAMAP" id="MF_02087">
    <property type="entry name" value="PLP_homeostasis"/>
    <property type="match status" value="1"/>
</dbReference>
<name>H5UQF9_9MICO</name>
<organism evidence="7 8">
    <name type="scientific">Mobilicoccus pelagius NBRC 104925</name>
    <dbReference type="NCBI Taxonomy" id="1089455"/>
    <lineage>
        <taxon>Bacteria</taxon>
        <taxon>Bacillati</taxon>
        <taxon>Actinomycetota</taxon>
        <taxon>Actinomycetes</taxon>
        <taxon>Micrococcales</taxon>
        <taxon>Dermatophilaceae</taxon>
        <taxon>Mobilicoccus</taxon>
    </lineage>
</organism>
<dbReference type="AlphaFoldDB" id="H5UQF9"/>
<dbReference type="CDD" id="cd00635">
    <property type="entry name" value="PLPDE_III_YBL036c_like"/>
    <property type="match status" value="1"/>
</dbReference>
<proteinExistence type="inferred from homology"/>
<reference evidence="7 8" key="1">
    <citation type="submission" date="2012-02" db="EMBL/GenBank/DDBJ databases">
        <title>Whole genome shotgun sequence of Mobilicoccus pelagius NBRC 104925.</title>
        <authorList>
            <person name="Yoshida Y."/>
            <person name="Hosoyama A."/>
            <person name="Tsuchikane K."/>
            <person name="Katsumata H."/>
            <person name="Yamazaki S."/>
            <person name="Fujita N."/>
        </authorList>
    </citation>
    <scope>NUCLEOTIDE SEQUENCE [LARGE SCALE GENOMIC DNA]</scope>
    <source>
        <strain evidence="7 8">NBRC 104925</strain>
    </source>
</reference>
<dbReference type="EMBL" id="BAFE01000030">
    <property type="protein sequence ID" value="GAB47967.1"/>
    <property type="molecule type" value="Genomic_DNA"/>
</dbReference>
<feature type="domain" description="Alanine racemase N-terminal" evidence="6">
    <location>
        <begin position="43"/>
        <end position="243"/>
    </location>
</feature>
<dbReference type="InterPro" id="IPR011078">
    <property type="entry name" value="PyrdxlP_homeostasis"/>
</dbReference>
<keyword evidence="8" id="KW-1185">Reference proteome</keyword>
<dbReference type="SUPFAM" id="SSF51419">
    <property type="entry name" value="PLP-binding barrel"/>
    <property type="match status" value="1"/>
</dbReference>
<comment type="similarity">
    <text evidence="2 4">Belongs to the pyridoxal phosphate-binding protein YggS/PROSC family.</text>
</comment>
<dbReference type="eggNOG" id="COG0325">
    <property type="taxonomic scope" value="Bacteria"/>
</dbReference>
<dbReference type="STRING" id="1089455.MOPEL_032_00090"/>
<accession>H5UQF9</accession>
<gene>
    <name evidence="7" type="ORF">MOPEL_032_00090</name>
</gene>
<dbReference type="Proteomes" id="UP000004367">
    <property type="component" value="Unassembled WGS sequence"/>
</dbReference>
<evidence type="ECO:0000256" key="4">
    <source>
        <dbReference type="RuleBase" id="RU004514"/>
    </source>
</evidence>
<protein>
    <recommendedName>
        <fullName evidence="2">Pyridoxal phosphate homeostasis protein</fullName>
        <shortName evidence="2">PLP homeostasis protein</shortName>
    </recommendedName>
</protein>
<evidence type="ECO:0000313" key="7">
    <source>
        <dbReference type="EMBL" id="GAB47967.1"/>
    </source>
</evidence>
<dbReference type="InterPro" id="IPR029066">
    <property type="entry name" value="PLP-binding_barrel"/>
</dbReference>
<feature type="region of interest" description="Disordered" evidence="5">
    <location>
        <begin position="1"/>
        <end position="20"/>
    </location>
</feature>
<dbReference type="Pfam" id="PF01168">
    <property type="entry name" value="Ala_racemase_N"/>
    <property type="match status" value="1"/>
</dbReference>
<evidence type="ECO:0000256" key="5">
    <source>
        <dbReference type="SAM" id="MobiDB-lite"/>
    </source>
</evidence>
<dbReference type="RefSeq" id="WP_009481865.1">
    <property type="nucleotide sequence ID" value="NZ_BAFE01000030.1"/>
</dbReference>